<name>A0A1S1VAM1_9FIRM</name>
<organism evidence="1 2">
    <name type="scientific">Andreesenia angusta</name>
    <dbReference type="NCBI Taxonomy" id="39480"/>
    <lineage>
        <taxon>Bacteria</taxon>
        <taxon>Bacillati</taxon>
        <taxon>Bacillota</taxon>
        <taxon>Tissierellia</taxon>
        <taxon>Tissierellales</taxon>
        <taxon>Gottschalkiaceae</taxon>
        <taxon>Andreesenia</taxon>
    </lineage>
</organism>
<keyword evidence="2" id="KW-1185">Reference proteome</keyword>
<gene>
    <name evidence="1" type="ORF">EUAN_06330</name>
</gene>
<proteinExistence type="predicted"/>
<reference evidence="1 2" key="1">
    <citation type="submission" date="2016-09" db="EMBL/GenBank/DDBJ databases">
        <title>Genome sequence of Eubacterium angustum.</title>
        <authorList>
            <person name="Poehlein A."/>
            <person name="Daniel R."/>
        </authorList>
    </citation>
    <scope>NUCLEOTIDE SEQUENCE [LARGE SCALE GENOMIC DNA]</scope>
    <source>
        <strain evidence="1 2">DSM 1989</strain>
    </source>
</reference>
<comment type="caution">
    <text evidence="1">The sequence shown here is derived from an EMBL/GenBank/DDBJ whole genome shotgun (WGS) entry which is preliminary data.</text>
</comment>
<sequence>MSKERYLKNIEDNLGRKRTSLKLELEEVLELRFSPEVDIVDFVLVDTVDGTDIMVYCMDINGEEVYSGYGESCFAGSEKVMEKTGIFKVDEDLDLQEIFSNHPEIEHEEIELVSNWFAEAFERAGGKDFKLPCYFGLENDIKSLDLKKNKWVLNGSEKFI</sequence>
<evidence type="ECO:0000313" key="1">
    <source>
        <dbReference type="EMBL" id="OHW62849.1"/>
    </source>
</evidence>
<protein>
    <submittedName>
        <fullName evidence="1">Uncharacterized protein</fullName>
    </submittedName>
</protein>
<dbReference type="OrthoDB" id="2900654at2"/>
<dbReference type="Proteomes" id="UP000180254">
    <property type="component" value="Unassembled WGS sequence"/>
</dbReference>
<dbReference type="AlphaFoldDB" id="A0A1S1VAM1"/>
<accession>A0A1S1VAM1</accession>
<dbReference type="EMBL" id="MKIE01000002">
    <property type="protein sequence ID" value="OHW62849.1"/>
    <property type="molecule type" value="Genomic_DNA"/>
</dbReference>
<dbReference type="STRING" id="39480.EUAN_06330"/>
<dbReference type="RefSeq" id="WP_071061611.1">
    <property type="nucleotide sequence ID" value="NZ_MKIE01000002.1"/>
</dbReference>
<evidence type="ECO:0000313" key="2">
    <source>
        <dbReference type="Proteomes" id="UP000180254"/>
    </source>
</evidence>